<dbReference type="Gene3D" id="1.25.40.10">
    <property type="entry name" value="Tetratricopeptide repeat domain"/>
    <property type="match status" value="1"/>
</dbReference>
<dbReference type="Pfam" id="PF04733">
    <property type="entry name" value="Coatomer_E"/>
    <property type="match status" value="1"/>
</dbReference>
<dbReference type="EMBL" id="JANBOI010003209">
    <property type="protein sequence ID" value="KAJ1718788.1"/>
    <property type="molecule type" value="Genomic_DNA"/>
</dbReference>
<sequence>MVAVFLAINRVDLAQKLVAQTRAWCEDVPIAQLAEAWTRLFAGGSKYGEASSIFDELAQASSVSSSRLLTAQAVCRMHLAQFPEALELLQEALEKEANAPDTLANLVVCAGHAGLPQETRSRHLAQLRHAAPAHPFVVGLDAKATEFDAAAAKLGSQ</sequence>
<dbReference type="GO" id="GO:0006888">
    <property type="term" value="P:endoplasmic reticulum to Golgi vesicle-mediated transport"/>
    <property type="evidence" value="ECO:0007669"/>
    <property type="project" value="TreeGrafter"/>
</dbReference>
<reference evidence="11" key="1">
    <citation type="submission" date="2022-07" db="EMBL/GenBank/DDBJ databases">
        <title>Phylogenomic reconstructions and comparative analyses of Kickxellomycotina fungi.</title>
        <authorList>
            <person name="Reynolds N.K."/>
            <person name="Stajich J.E."/>
            <person name="Barry K."/>
            <person name="Grigoriev I.V."/>
            <person name="Crous P."/>
            <person name="Smith M.E."/>
        </authorList>
    </citation>
    <scope>NUCLEOTIDE SEQUENCE</scope>
    <source>
        <strain evidence="11">BCRC 34381</strain>
    </source>
</reference>
<dbReference type="OrthoDB" id="310217at2759"/>
<dbReference type="GO" id="GO:0005198">
    <property type="term" value="F:structural molecule activity"/>
    <property type="evidence" value="ECO:0007669"/>
    <property type="project" value="InterPro"/>
</dbReference>
<dbReference type="GO" id="GO:0006890">
    <property type="term" value="P:retrograde vesicle-mediated transport, Golgi to endoplasmic reticulum"/>
    <property type="evidence" value="ECO:0007669"/>
    <property type="project" value="InterPro"/>
</dbReference>
<comment type="subcellular location">
    <subcellularLocation>
        <location evidence="2">Cytoplasmic vesicle</location>
        <location evidence="2">COPI-coated vesicle membrane</location>
        <topology evidence="2">Peripheral membrane protein</topology>
        <orientation evidence="2">Cytoplasmic side</orientation>
    </subcellularLocation>
    <subcellularLocation>
        <location evidence="1">Golgi apparatus membrane</location>
        <topology evidence="1">Peripheral membrane protein</topology>
        <orientation evidence="1">Cytoplasmic side</orientation>
    </subcellularLocation>
</comment>
<evidence type="ECO:0000256" key="2">
    <source>
        <dbReference type="ARBA" id="ARBA00004347"/>
    </source>
</evidence>
<evidence type="ECO:0008006" key="13">
    <source>
        <dbReference type="Google" id="ProtNLM"/>
    </source>
</evidence>
<proteinExistence type="inferred from homology"/>
<gene>
    <name evidence="11" type="ORF">LPJ61_006472</name>
</gene>
<keyword evidence="4" id="KW-0813">Transport</keyword>
<evidence type="ECO:0000256" key="4">
    <source>
        <dbReference type="ARBA" id="ARBA00022448"/>
    </source>
</evidence>
<dbReference type="AlphaFoldDB" id="A0A9W7XU81"/>
<keyword evidence="12" id="KW-1185">Reference proteome</keyword>
<evidence type="ECO:0000256" key="6">
    <source>
        <dbReference type="ARBA" id="ARBA00022892"/>
    </source>
</evidence>
<keyword evidence="6" id="KW-0931">ER-Golgi transport</keyword>
<dbReference type="GO" id="GO:0030126">
    <property type="term" value="C:COPI vesicle coat"/>
    <property type="evidence" value="ECO:0007669"/>
    <property type="project" value="TreeGrafter"/>
</dbReference>
<dbReference type="GO" id="GO:0000139">
    <property type="term" value="C:Golgi membrane"/>
    <property type="evidence" value="ECO:0007669"/>
    <property type="project" value="UniProtKB-SubCell"/>
</dbReference>
<dbReference type="PANTHER" id="PTHR10805">
    <property type="entry name" value="COATOMER SUBUNIT EPSILON"/>
    <property type="match status" value="1"/>
</dbReference>
<evidence type="ECO:0000256" key="9">
    <source>
        <dbReference type="ARBA" id="ARBA00023136"/>
    </source>
</evidence>
<evidence type="ECO:0000313" key="12">
    <source>
        <dbReference type="Proteomes" id="UP001143981"/>
    </source>
</evidence>
<comment type="caution">
    <text evidence="11">The sequence shown here is derived from an EMBL/GenBank/DDBJ whole genome shotgun (WGS) entry which is preliminary data.</text>
</comment>
<keyword evidence="10" id="KW-0968">Cytoplasmic vesicle</keyword>
<dbReference type="InterPro" id="IPR006822">
    <property type="entry name" value="Coatomer_esu"/>
</dbReference>
<evidence type="ECO:0000313" key="11">
    <source>
        <dbReference type="EMBL" id="KAJ1718788.1"/>
    </source>
</evidence>
<evidence type="ECO:0000256" key="10">
    <source>
        <dbReference type="ARBA" id="ARBA00023329"/>
    </source>
</evidence>
<evidence type="ECO:0000256" key="1">
    <source>
        <dbReference type="ARBA" id="ARBA00004255"/>
    </source>
</evidence>
<keyword evidence="8" id="KW-0333">Golgi apparatus</keyword>
<comment type="similarity">
    <text evidence="3">Belongs to the COPE family.</text>
</comment>
<dbReference type="GO" id="GO:0006891">
    <property type="term" value="P:intra-Golgi vesicle-mediated transport"/>
    <property type="evidence" value="ECO:0007669"/>
    <property type="project" value="TreeGrafter"/>
</dbReference>
<keyword evidence="9" id="KW-0472">Membrane</keyword>
<keyword evidence="5" id="KW-0963">Cytoplasm</keyword>
<evidence type="ECO:0000256" key="7">
    <source>
        <dbReference type="ARBA" id="ARBA00022927"/>
    </source>
</evidence>
<keyword evidence="7" id="KW-0653">Protein transport</keyword>
<accession>A0A9W7XU81</accession>
<name>A0A9W7XU81_9FUNG</name>
<dbReference type="SUPFAM" id="SSF48452">
    <property type="entry name" value="TPR-like"/>
    <property type="match status" value="1"/>
</dbReference>
<evidence type="ECO:0000256" key="3">
    <source>
        <dbReference type="ARBA" id="ARBA00008827"/>
    </source>
</evidence>
<protein>
    <recommendedName>
        <fullName evidence="13">Coatomer subunit epsilon</fullName>
    </recommendedName>
</protein>
<dbReference type="PANTHER" id="PTHR10805:SF0">
    <property type="entry name" value="COATOMER SUBUNIT EPSILON"/>
    <property type="match status" value="1"/>
</dbReference>
<dbReference type="InterPro" id="IPR011990">
    <property type="entry name" value="TPR-like_helical_dom_sf"/>
</dbReference>
<organism evidence="11 12">
    <name type="scientific">Coemansia biformis</name>
    <dbReference type="NCBI Taxonomy" id="1286918"/>
    <lineage>
        <taxon>Eukaryota</taxon>
        <taxon>Fungi</taxon>
        <taxon>Fungi incertae sedis</taxon>
        <taxon>Zoopagomycota</taxon>
        <taxon>Kickxellomycotina</taxon>
        <taxon>Kickxellomycetes</taxon>
        <taxon>Kickxellales</taxon>
        <taxon>Kickxellaceae</taxon>
        <taxon>Coemansia</taxon>
    </lineage>
</organism>
<dbReference type="GO" id="GO:0015031">
    <property type="term" value="P:protein transport"/>
    <property type="evidence" value="ECO:0007669"/>
    <property type="project" value="UniProtKB-KW"/>
</dbReference>
<evidence type="ECO:0000256" key="8">
    <source>
        <dbReference type="ARBA" id="ARBA00023034"/>
    </source>
</evidence>
<evidence type="ECO:0000256" key="5">
    <source>
        <dbReference type="ARBA" id="ARBA00022490"/>
    </source>
</evidence>
<dbReference type="Proteomes" id="UP001143981">
    <property type="component" value="Unassembled WGS sequence"/>
</dbReference>